<evidence type="ECO:0000256" key="1">
    <source>
        <dbReference type="SAM" id="SignalP"/>
    </source>
</evidence>
<keyword evidence="1" id="KW-0732">Signal</keyword>
<evidence type="ECO:0000259" key="2">
    <source>
        <dbReference type="Pfam" id="PF05305"/>
    </source>
</evidence>
<feature type="domain" description="DUF732" evidence="2">
    <location>
        <begin position="39"/>
        <end position="109"/>
    </location>
</feature>
<dbReference type="EMBL" id="CP097320">
    <property type="protein sequence ID" value="UQX10421.1"/>
    <property type="molecule type" value="Genomic_DNA"/>
</dbReference>
<reference evidence="3" key="1">
    <citation type="submission" date="2022-05" db="EMBL/GenBank/DDBJ databases">
        <title>A methanotrophic Mycobacterium dominates a cave microbial ecosystem.</title>
        <authorList>
            <person name="Van Spanning R.J.M."/>
            <person name="Guan Q."/>
            <person name="Melkonian C."/>
            <person name="Gallant J."/>
            <person name="Polerecky L."/>
            <person name="Flot J.-F."/>
            <person name="Brandt B.W."/>
            <person name="Braster M."/>
            <person name="Iturbe Espinoza P."/>
            <person name="Aerts J."/>
            <person name="Meima-Franke M."/>
            <person name="Piersma S.R."/>
            <person name="Bunduc C."/>
            <person name="Ummels R."/>
            <person name="Pain A."/>
            <person name="Fleming E.J."/>
            <person name="van der Wel N."/>
            <person name="Gherman V.D."/>
            <person name="Sarbu S.M."/>
            <person name="Bodelier P.L.E."/>
            <person name="Bitter W."/>
        </authorList>
    </citation>
    <scope>NUCLEOTIDE SEQUENCE</scope>
    <source>
        <strain evidence="3">Sulfur Cave</strain>
    </source>
</reference>
<organism evidence="3 4">
    <name type="scientific">Candidatus Mycobacterium methanotrophicum</name>
    <dbReference type="NCBI Taxonomy" id="2943498"/>
    <lineage>
        <taxon>Bacteria</taxon>
        <taxon>Bacillati</taxon>
        <taxon>Actinomycetota</taxon>
        <taxon>Actinomycetes</taxon>
        <taxon>Mycobacteriales</taxon>
        <taxon>Mycobacteriaceae</taxon>
        <taxon>Mycobacterium</taxon>
    </lineage>
</organism>
<protein>
    <submittedName>
        <fullName evidence="3">DUF732 domain-containing protein</fullName>
    </submittedName>
</protein>
<dbReference type="Proteomes" id="UP001056610">
    <property type="component" value="Chromosome"/>
</dbReference>
<evidence type="ECO:0000313" key="4">
    <source>
        <dbReference type="Proteomes" id="UP001056610"/>
    </source>
</evidence>
<gene>
    <name evidence="3" type="ORF">M5I08_20360</name>
</gene>
<name>A0ABY4QIM9_9MYCO</name>
<feature type="chain" id="PRO_5046879540" evidence="1">
    <location>
        <begin position="39"/>
        <end position="110"/>
    </location>
</feature>
<dbReference type="RefSeq" id="WP_219068060.1">
    <property type="nucleotide sequence ID" value="NZ_CAJUXY010000030.1"/>
</dbReference>
<dbReference type="Pfam" id="PF05305">
    <property type="entry name" value="DUF732"/>
    <property type="match status" value="1"/>
</dbReference>
<proteinExistence type="predicted"/>
<keyword evidence="4" id="KW-1185">Reference proteome</keyword>
<evidence type="ECO:0000313" key="3">
    <source>
        <dbReference type="EMBL" id="UQX10421.1"/>
    </source>
</evidence>
<feature type="signal peptide" evidence="1">
    <location>
        <begin position="1"/>
        <end position="38"/>
    </location>
</feature>
<dbReference type="InterPro" id="IPR007969">
    <property type="entry name" value="DUF732"/>
</dbReference>
<accession>A0ABY4QIM9</accession>
<sequence>MSRRARTRGGRTHRCLQVLCGTAAAVVVALLSAGIADADEAGYLDELSRHGYLVTPPTGEYLLGSGHAMCKELDAGQSPDDVAKHWTYPNASYQNLLDMATAAQNNLCGD</sequence>